<evidence type="ECO:0000313" key="7">
    <source>
        <dbReference type="Proteomes" id="UP000220102"/>
    </source>
</evidence>
<comment type="similarity">
    <text evidence="1">Belongs to the ABC transporter superfamily.</text>
</comment>
<accession>A0A2A8D0X1</accession>
<dbReference type="PANTHER" id="PTHR43335:SF2">
    <property type="entry name" value="ABC TRANSPORTER, ATP-BINDING PROTEIN"/>
    <property type="match status" value="1"/>
</dbReference>
<evidence type="ECO:0000256" key="3">
    <source>
        <dbReference type="ARBA" id="ARBA00022741"/>
    </source>
</evidence>
<dbReference type="Pfam" id="PF00005">
    <property type="entry name" value="ABC_tran"/>
    <property type="match status" value="1"/>
</dbReference>
<dbReference type="Gene3D" id="3.40.50.300">
    <property type="entry name" value="P-loop containing nucleotide triphosphate hydrolases"/>
    <property type="match status" value="1"/>
</dbReference>
<evidence type="ECO:0000256" key="2">
    <source>
        <dbReference type="ARBA" id="ARBA00022448"/>
    </source>
</evidence>
<evidence type="ECO:0000313" key="6">
    <source>
        <dbReference type="EMBL" id="PEN14612.1"/>
    </source>
</evidence>
<dbReference type="PROSITE" id="PS50893">
    <property type="entry name" value="ABC_TRANSPORTER_2"/>
    <property type="match status" value="1"/>
</dbReference>
<keyword evidence="7" id="KW-1185">Reference proteome</keyword>
<name>A0A2A8D0X1_9BACT</name>
<dbReference type="InterPro" id="IPR027417">
    <property type="entry name" value="P-loop_NTPase"/>
</dbReference>
<dbReference type="InterPro" id="IPR003593">
    <property type="entry name" value="AAA+_ATPase"/>
</dbReference>
<sequence length="217" mass="23385">MPVLRAVDVGQNFGSLLLFRRMSFEVIGGESLAITGSNGSGKSTLLKILSGVMTPKAGEVELVIDGRTVDDMKRPLHVGLVAPYLSVYDNLSARENLEFLARARGQSVTDGASDTAAGKRIASVLQRVGLEGREDDLVGTFSSGMKQRVKYAAAMLPRPDVLLLDEPSANLDVEGIAMVEEVMEWQLEADRILIVATNVAAEAEECDRTLSVESFRS</sequence>
<reference evidence="6 7" key="1">
    <citation type="submission" date="2017-10" db="EMBL/GenBank/DDBJ databases">
        <title>Draft genome of Longibacter Salinarum.</title>
        <authorList>
            <person name="Goh K.M."/>
            <person name="Shamsir M.S."/>
            <person name="Lim S.W."/>
        </authorList>
    </citation>
    <scope>NUCLEOTIDE SEQUENCE [LARGE SCALE GENOMIC DNA]</scope>
    <source>
        <strain evidence="6 7">KCTC 52045</strain>
    </source>
</reference>
<dbReference type="AlphaFoldDB" id="A0A2A8D0X1"/>
<gene>
    <name evidence="6" type="ORF">CRI94_06210</name>
</gene>
<dbReference type="PANTHER" id="PTHR43335">
    <property type="entry name" value="ABC TRANSPORTER, ATP-BINDING PROTEIN"/>
    <property type="match status" value="1"/>
</dbReference>
<keyword evidence="4 6" id="KW-0067">ATP-binding</keyword>
<evidence type="ECO:0000256" key="1">
    <source>
        <dbReference type="ARBA" id="ARBA00005417"/>
    </source>
</evidence>
<protein>
    <submittedName>
        <fullName evidence="6">Heme ABC exporter ATP-binding protein CcmA</fullName>
    </submittedName>
</protein>
<evidence type="ECO:0000256" key="4">
    <source>
        <dbReference type="ARBA" id="ARBA00022840"/>
    </source>
</evidence>
<evidence type="ECO:0000259" key="5">
    <source>
        <dbReference type="PROSITE" id="PS50893"/>
    </source>
</evidence>
<proteinExistence type="inferred from homology"/>
<dbReference type="InterPro" id="IPR003439">
    <property type="entry name" value="ABC_transporter-like_ATP-bd"/>
</dbReference>
<keyword evidence="3" id="KW-0547">Nucleotide-binding</keyword>
<dbReference type="Proteomes" id="UP000220102">
    <property type="component" value="Unassembled WGS sequence"/>
</dbReference>
<dbReference type="SMART" id="SM00382">
    <property type="entry name" value="AAA"/>
    <property type="match status" value="1"/>
</dbReference>
<comment type="caution">
    <text evidence="6">The sequence shown here is derived from an EMBL/GenBank/DDBJ whole genome shotgun (WGS) entry which is preliminary data.</text>
</comment>
<dbReference type="OrthoDB" id="9808363at2"/>
<dbReference type="RefSeq" id="WP_098074785.1">
    <property type="nucleotide sequence ID" value="NZ_PDEQ01000002.1"/>
</dbReference>
<feature type="domain" description="ABC transporter" evidence="5">
    <location>
        <begin position="4"/>
        <end position="216"/>
    </location>
</feature>
<dbReference type="GO" id="GO:0016887">
    <property type="term" value="F:ATP hydrolysis activity"/>
    <property type="evidence" value="ECO:0007669"/>
    <property type="project" value="InterPro"/>
</dbReference>
<keyword evidence="2" id="KW-0813">Transport</keyword>
<dbReference type="SUPFAM" id="SSF52540">
    <property type="entry name" value="P-loop containing nucleoside triphosphate hydrolases"/>
    <property type="match status" value="1"/>
</dbReference>
<dbReference type="GO" id="GO:0005524">
    <property type="term" value="F:ATP binding"/>
    <property type="evidence" value="ECO:0007669"/>
    <property type="project" value="UniProtKB-KW"/>
</dbReference>
<organism evidence="6 7">
    <name type="scientific">Longibacter salinarum</name>
    <dbReference type="NCBI Taxonomy" id="1850348"/>
    <lineage>
        <taxon>Bacteria</taxon>
        <taxon>Pseudomonadati</taxon>
        <taxon>Rhodothermota</taxon>
        <taxon>Rhodothermia</taxon>
        <taxon>Rhodothermales</taxon>
        <taxon>Salisaetaceae</taxon>
        <taxon>Longibacter</taxon>
    </lineage>
</organism>
<dbReference type="EMBL" id="PDEQ01000002">
    <property type="protein sequence ID" value="PEN14612.1"/>
    <property type="molecule type" value="Genomic_DNA"/>
</dbReference>